<sequence>MRSSRKHLGCGKTSVRSPSLIASFLFLINSPSPPPPPQHNFTTHSLACQPRQTHSGYRTVADRLAYSPLTRANRVKYPAGPLPDFRKWESCRKIPLASGFSRGSPVSSTLLHNNLKTSLRRPGRCSRLYFTPVTDFWRGLIFRLNTAVQPTTWIVRNRLSDSVESSGYGTHPYMQDQKEDGWKLDNYHVRRRHVVSSFRWRGRSGGKEGVSNGNLVPGIMELSYTLYANPDVVRSTSKIHFTTWLRQSDMRPSLGAVCSQSEEECPYIQWDSQLFNLF</sequence>
<protein>
    <submittedName>
        <fullName evidence="1">Uncharacterized protein</fullName>
    </submittedName>
</protein>
<comment type="caution">
    <text evidence="1">The sequence shown here is derived from an EMBL/GenBank/DDBJ whole genome shotgun (WGS) entry which is preliminary data.</text>
</comment>
<organism evidence="1 2">
    <name type="scientific">Dryococelus australis</name>
    <dbReference type="NCBI Taxonomy" id="614101"/>
    <lineage>
        <taxon>Eukaryota</taxon>
        <taxon>Metazoa</taxon>
        <taxon>Ecdysozoa</taxon>
        <taxon>Arthropoda</taxon>
        <taxon>Hexapoda</taxon>
        <taxon>Insecta</taxon>
        <taxon>Pterygota</taxon>
        <taxon>Neoptera</taxon>
        <taxon>Polyneoptera</taxon>
        <taxon>Phasmatodea</taxon>
        <taxon>Verophasmatodea</taxon>
        <taxon>Anareolatae</taxon>
        <taxon>Phasmatidae</taxon>
        <taxon>Eurycanthinae</taxon>
        <taxon>Dryococelus</taxon>
    </lineage>
</organism>
<gene>
    <name evidence="1" type="ORF">PR048_027340</name>
</gene>
<dbReference type="Proteomes" id="UP001159363">
    <property type="component" value="Chromosome 11"/>
</dbReference>
<reference evidence="1 2" key="1">
    <citation type="submission" date="2023-02" db="EMBL/GenBank/DDBJ databases">
        <title>LHISI_Scaffold_Assembly.</title>
        <authorList>
            <person name="Stuart O.P."/>
            <person name="Cleave R."/>
            <person name="Magrath M.J.L."/>
            <person name="Mikheyev A.S."/>
        </authorList>
    </citation>
    <scope>NUCLEOTIDE SEQUENCE [LARGE SCALE GENOMIC DNA]</scope>
    <source>
        <strain evidence="1">Daus_M_001</strain>
        <tissue evidence="1">Leg muscle</tissue>
    </source>
</reference>
<dbReference type="EMBL" id="JARBHB010000012">
    <property type="protein sequence ID" value="KAJ8871036.1"/>
    <property type="molecule type" value="Genomic_DNA"/>
</dbReference>
<accession>A0ABQ9GGM9</accession>
<evidence type="ECO:0000313" key="1">
    <source>
        <dbReference type="EMBL" id="KAJ8871036.1"/>
    </source>
</evidence>
<evidence type="ECO:0000313" key="2">
    <source>
        <dbReference type="Proteomes" id="UP001159363"/>
    </source>
</evidence>
<keyword evidence="2" id="KW-1185">Reference proteome</keyword>
<name>A0ABQ9GGM9_9NEOP</name>
<proteinExistence type="predicted"/>